<evidence type="ECO:0000259" key="1">
    <source>
        <dbReference type="Pfam" id="PF06259"/>
    </source>
</evidence>
<organism evidence="2 3">
    <name type="scientific">Streptomyces niveus</name>
    <name type="common">Streptomyces spheroides</name>
    <dbReference type="NCBI Taxonomy" id="193462"/>
    <lineage>
        <taxon>Bacteria</taxon>
        <taxon>Bacillati</taxon>
        <taxon>Actinomycetota</taxon>
        <taxon>Actinomycetes</taxon>
        <taxon>Kitasatosporales</taxon>
        <taxon>Streptomycetaceae</taxon>
        <taxon>Streptomyces</taxon>
    </lineage>
</organism>
<protein>
    <submittedName>
        <fullName evidence="2">Alpha/beta hydrolase family protein</fullName>
    </submittedName>
</protein>
<dbReference type="GeneID" id="91344107"/>
<reference evidence="2" key="1">
    <citation type="submission" date="2022-10" db="EMBL/GenBank/DDBJ databases">
        <title>The complete genomes of actinobacterial strains from the NBC collection.</title>
        <authorList>
            <person name="Joergensen T.S."/>
            <person name="Alvarez Arevalo M."/>
            <person name="Sterndorff E.B."/>
            <person name="Faurdal D."/>
            <person name="Vuksanovic O."/>
            <person name="Mourched A.-S."/>
            <person name="Charusanti P."/>
            <person name="Shaw S."/>
            <person name="Blin K."/>
            <person name="Weber T."/>
        </authorList>
    </citation>
    <scope>NUCLEOTIDE SEQUENCE</scope>
    <source>
        <strain evidence="2">NBC_01432</strain>
    </source>
</reference>
<keyword evidence="2" id="KW-0378">Hydrolase</keyword>
<dbReference type="InterPro" id="IPR010427">
    <property type="entry name" value="DUF1023"/>
</dbReference>
<name>A0ABZ2A6R4_STRNV</name>
<gene>
    <name evidence="2" type="ORF">OG442_16400</name>
</gene>
<dbReference type="GO" id="GO:0016787">
    <property type="term" value="F:hydrolase activity"/>
    <property type="evidence" value="ECO:0007669"/>
    <property type="project" value="UniProtKB-KW"/>
</dbReference>
<dbReference type="EMBL" id="CP109495">
    <property type="protein sequence ID" value="WUX53000.1"/>
    <property type="molecule type" value="Genomic_DNA"/>
</dbReference>
<accession>A0ABZ2A6R4</accession>
<evidence type="ECO:0000313" key="2">
    <source>
        <dbReference type="EMBL" id="WUX53000.1"/>
    </source>
</evidence>
<dbReference type="Pfam" id="PF06259">
    <property type="entry name" value="Abhydrolase_8"/>
    <property type="match status" value="1"/>
</dbReference>
<sequence length="604" mass="64281">MDYSTLTALKPSAFEDAAEGYRSTANMAQAAKDHIENVVAPGMRESLEGVAVDVAHKELRELAANFQYTQTECGVISTALNALAYDLAAAKRKLEAAVADARAENFTVNPGGSVTYPAGPDKVDGKIPQGGTASGVTTPSAQDINRQAAFFDPNPYFARAQAIADRIAVALDEATAADEKWAPKLRALKADDDLTVSARDWTDVTSDTAGVRKAAEAFLDTIKGPPKESTGEANAQWWKSLSQEERADYVSMNPASVGALNGLPADVRDEANRVVFAEQRGATQHQLDTLLRNEPARFRPHVSGRAGARVQTEEWEKWNKEREILQGRVDGMDTIQERFDATGKDGLPEAYLLGFDSEGKGGDGRVILANGNPDTADHTAIYVPGTGTKLSDIDGDLARSEVLWRQSDALGNGDSVSTVTWFDYDAPRSAKPGEKGDILPEAMFDEQAAEGGPILRGFLDGSSAAHIEASGNPGHTTAIGHSYGSTVIGDAAKSGGWPEGPLPVDDVLVAGSPGMQADRAADLGIKQGHMWAMAGDGNDGFVREGGRWLAGLGDKWTIPTDPAFGSNVLQSDSADHSGFWNENSLSLSQQAFVVTGQYERTEIE</sequence>
<dbReference type="Proteomes" id="UP001432209">
    <property type="component" value="Chromosome"/>
</dbReference>
<proteinExistence type="predicted"/>
<dbReference type="RefSeq" id="WP_329076624.1">
    <property type="nucleotide sequence ID" value="NZ_CP108849.2"/>
</dbReference>
<evidence type="ECO:0000313" key="3">
    <source>
        <dbReference type="Proteomes" id="UP001432209"/>
    </source>
</evidence>
<feature type="domain" description="DUF1023" evidence="1">
    <location>
        <begin position="363"/>
        <end position="535"/>
    </location>
</feature>
<keyword evidence="3" id="KW-1185">Reference proteome</keyword>